<gene>
    <name evidence="1" type="ORF">CBW65_20390</name>
</gene>
<evidence type="ECO:0000313" key="1">
    <source>
        <dbReference type="EMBL" id="ARU63070.1"/>
    </source>
</evidence>
<sequence>MLVPPERLDLRFDRLREIVTAWEIRYNQLPDQVVALFDAQDLGSIRELLEEKRQLARLIPDTKEFIERWEPVANTLGR</sequence>
<reference evidence="2" key="1">
    <citation type="submission" date="2017-05" db="EMBL/GenBank/DDBJ databases">
        <authorList>
            <person name="Sung H."/>
        </authorList>
    </citation>
    <scope>NUCLEOTIDE SEQUENCE [LARGE SCALE GENOMIC DNA]</scope>
    <source>
        <strain evidence="2">AR23208</strain>
    </source>
</reference>
<organism evidence="1 2">
    <name type="scientific">Tumebacillus avium</name>
    <dbReference type="NCBI Taxonomy" id="1903704"/>
    <lineage>
        <taxon>Bacteria</taxon>
        <taxon>Bacillati</taxon>
        <taxon>Bacillota</taxon>
        <taxon>Bacilli</taxon>
        <taxon>Bacillales</taxon>
        <taxon>Alicyclobacillaceae</taxon>
        <taxon>Tumebacillus</taxon>
    </lineage>
</organism>
<accession>A0A1Y0IS33</accession>
<keyword evidence="2" id="KW-1185">Reference proteome</keyword>
<dbReference type="EMBL" id="CP021434">
    <property type="protein sequence ID" value="ARU63070.1"/>
    <property type="molecule type" value="Genomic_DNA"/>
</dbReference>
<proteinExistence type="predicted"/>
<name>A0A1Y0IS33_9BACL</name>
<dbReference type="Proteomes" id="UP000195437">
    <property type="component" value="Chromosome"/>
</dbReference>
<dbReference type="RefSeq" id="WP_087458417.1">
    <property type="nucleotide sequence ID" value="NZ_CP021434.1"/>
</dbReference>
<dbReference type="AlphaFoldDB" id="A0A1Y0IS33"/>
<dbReference type="OrthoDB" id="2382158at2"/>
<dbReference type="KEGG" id="tum:CBW65_20390"/>
<protein>
    <submittedName>
        <fullName evidence="1">Uncharacterized protein</fullName>
    </submittedName>
</protein>
<evidence type="ECO:0000313" key="2">
    <source>
        <dbReference type="Proteomes" id="UP000195437"/>
    </source>
</evidence>